<dbReference type="SUPFAM" id="SSF54862">
    <property type="entry name" value="4Fe-4S ferredoxins"/>
    <property type="match status" value="1"/>
</dbReference>
<accession>A0A1T4JSY4</accession>
<feature type="domain" description="4Fe-4S ferredoxin-type" evidence="4">
    <location>
        <begin position="295"/>
        <end position="322"/>
    </location>
</feature>
<feature type="domain" description="4Fe-4S ferredoxin-type" evidence="4">
    <location>
        <begin position="267"/>
        <end position="294"/>
    </location>
</feature>
<dbReference type="EMBL" id="FUWV01000001">
    <property type="protein sequence ID" value="SJZ33251.1"/>
    <property type="molecule type" value="Genomic_DNA"/>
</dbReference>
<keyword evidence="1" id="KW-0479">Metal-binding</keyword>
<evidence type="ECO:0000259" key="4">
    <source>
        <dbReference type="PROSITE" id="PS51379"/>
    </source>
</evidence>
<protein>
    <submittedName>
        <fullName evidence="5">Predicted oxidoreductases (Related to aryl-alcohol dehydrogenases)</fullName>
    </submittedName>
</protein>
<dbReference type="Proteomes" id="UP000196365">
    <property type="component" value="Unassembled WGS sequence"/>
</dbReference>
<dbReference type="Gene3D" id="3.30.70.20">
    <property type="match status" value="1"/>
</dbReference>
<keyword evidence="3" id="KW-0411">Iron-sulfur</keyword>
<dbReference type="GO" id="GO:0051536">
    <property type="term" value="F:iron-sulfur cluster binding"/>
    <property type="evidence" value="ECO:0007669"/>
    <property type="project" value="UniProtKB-KW"/>
</dbReference>
<dbReference type="GO" id="GO:0016491">
    <property type="term" value="F:oxidoreductase activity"/>
    <property type="evidence" value="ECO:0007669"/>
    <property type="project" value="InterPro"/>
</dbReference>
<dbReference type="InterPro" id="IPR017896">
    <property type="entry name" value="4Fe4S_Fe-S-bd"/>
</dbReference>
<dbReference type="Gene3D" id="3.20.20.100">
    <property type="entry name" value="NADP-dependent oxidoreductase domain"/>
    <property type="match status" value="1"/>
</dbReference>
<dbReference type="AlphaFoldDB" id="A0A1T4JSY4"/>
<name>A0A1T4JSY4_9FIRM</name>
<evidence type="ECO:0000256" key="2">
    <source>
        <dbReference type="ARBA" id="ARBA00023004"/>
    </source>
</evidence>
<dbReference type="PROSITE" id="PS00198">
    <property type="entry name" value="4FE4S_FER_1"/>
    <property type="match status" value="1"/>
</dbReference>
<dbReference type="InterPro" id="IPR017900">
    <property type="entry name" value="4Fe4S_Fe_S_CS"/>
</dbReference>
<keyword evidence="6" id="KW-1185">Reference proteome</keyword>
<dbReference type="GO" id="GO:0046872">
    <property type="term" value="F:metal ion binding"/>
    <property type="evidence" value="ECO:0007669"/>
    <property type="project" value="UniProtKB-KW"/>
</dbReference>
<dbReference type="InterPro" id="IPR023210">
    <property type="entry name" value="NADP_OxRdtase_dom"/>
</dbReference>
<dbReference type="Pfam" id="PF00248">
    <property type="entry name" value="Aldo_ket_red"/>
    <property type="match status" value="1"/>
</dbReference>
<evidence type="ECO:0000256" key="1">
    <source>
        <dbReference type="ARBA" id="ARBA00022723"/>
    </source>
</evidence>
<dbReference type="InterPro" id="IPR020471">
    <property type="entry name" value="AKR"/>
</dbReference>
<dbReference type="GO" id="GO:0005829">
    <property type="term" value="C:cytosol"/>
    <property type="evidence" value="ECO:0007669"/>
    <property type="project" value="TreeGrafter"/>
</dbReference>
<organism evidence="5 6">
    <name type="scientific">Garciella nitratireducens DSM 15102</name>
    <dbReference type="NCBI Taxonomy" id="1121911"/>
    <lineage>
        <taxon>Bacteria</taxon>
        <taxon>Bacillati</taxon>
        <taxon>Bacillota</taxon>
        <taxon>Clostridia</taxon>
        <taxon>Eubacteriales</taxon>
        <taxon>Eubacteriaceae</taxon>
        <taxon>Garciella</taxon>
    </lineage>
</organism>
<dbReference type="PANTHER" id="PTHR42686">
    <property type="entry name" value="GH17980P-RELATED"/>
    <property type="match status" value="1"/>
</dbReference>
<dbReference type="PANTHER" id="PTHR42686:SF1">
    <property type="entry name" value="GH17980P-RELATED"/>
    <property type="match status" value="1"/>
</dbReference>
<sequence length="322" mass="35927">MNGEGSNLEYNQLGNTDMKVSKLCFGGLTVGPLQANLSPQEGGKIIARAMEEGVNFIDTADLYNTYSHIQKAMEYSNKELIIATKSYDYEKSGAQKSFYRALRELKRDYIDIFMLHEQESIYTIKGHWEAMEYYLKQKKLGNLRAVGISTHRIAAVKAAADIPEIDVIHPIINLNGIGIDDGSKEEMLEAIWYAKSKGKGIYGMKPLGGGNLLNNIEKCFDYVLNLDCLDSIAVGMQSIEEVIYNVSVFTGKKIPIDVKEKLSNKPRRLLVDFWCEGCGNCERKCTHNAIKVIEGKAVVDADRCVVCGYCGAFCPQFCIKVI</sequence>
<dbReference type="CDD" id="cd19100">
    <property type="entry name" value="AKR_unchar"/>
    <property type="match status" value="1"/>
</dbReference>
<reference evidence="5 6" key="1">
    <citation type="submission" date="2017-02" db="EMBL/GenBank/DDBJ databases">
        <authorList>
            <person name="Peterson S.W."/>
        </authorList>
    </citation>
    <scope>NUCLEOTIDE SEQUENCE [LARGE SCALE GENOMIC DNA]</scope>
    <source>
        <strain evidence="5 6">DSM 15102</strain>
    </source>
</reference>
<evidence type="ECO:0000313" key="5">
    <source>
        <dbReference type="EMBL" id="SJZ33251.1"/>
    </source>
</evidence>
<proteinExistence type="predicted"/>
<keyword evidence="2" id="KW-0408">Iron</keyword>
<gene>
    <name evidence="5" type="ORF">SAMN02745973_00064</name>
</gene>
<evidence type="ECO:0000313" key="6">
    <source>
        <dbReference type="Proteomes" id="UP000196365"/>
    </source>
</evidence>
<dbReference type="InterPro" id="IPR036812">
    <property type="entry name" value="NAD(P)_OxRdtase_dom_sf"/>
</dbReference>
<evidence type="ECO:0000256" key="3">
    <source>
        <dbReference type="ARBA" id="ARBA00023014"/>
    </source>
</evidence>
<dbReference type="PROSITE" id="PS51379">
    <property type="entry name" value="4FE4S_FER_2"/>
    <property type="match status" value="2"/>
</dbReference>
<dbReference type="SUPFAM" id="SSF51430">
    <property type="entry name" value="NAD(P)-linked oxidoreductase"/>
    <property type="match status" value="1"/>
</dbReference>
<dbReference type="PRINTS" id="PR00069">
    <property type="entry name" value="ALDKETRDTASE"/>
</dbReference>